<dbReference type="InterPro" id="IPR036514">
    <property type="entry name" value="SGNH_hydro_sf"/>
</dbReference>
<dbReference type="PANTHER" id="PTHR30383">
    <property type="entry name" value="THIOESTERASE 1/PROTEASE 1/LYSOPHOSPHOLIPASE L1"/>
    <property type="match status" value="1"/>
</dbReference>
<evidence type="ECO:0000259" key="2">
    <source>
        <dbReference type="Pfam" id="PF13472"/>
    </source>
</evidence>
<dbReference type="RefSeq" id="WP_134160185.1">
    <property type="nucleotide sequence ID" value="NZ_SORF01000010.1"/>
</dbReference>
<dbReference type="InterPro" id="IPR051532">
    <property type="entry name" value="Ester_Hydrolysis_Enzymes"/>
</dbReference>
<proteinExistence type="predicted"/>
<keyword evidence="4" id="KW-1185">Reference proteome</keyword>
<dbReference type="Pfam" id="PF13472">
    <property type="entry name" value="Lipase_GDSL_2"/>
    <property type="match status" value="1"/>
</dbReference>
<dbReference type="InterPro" id="IPR013830">
    <property type="entry name" value="SGNH_hydro"/>
</dbReference>
<dbReference type="OrthoDB" id="388542at2"/>
<dbReference type="Proteomes" id="UP000294581">
    <property type="component" value="Unassembled WGS sequence"/>
</dbReference>
<dbReference type="SUPFAM" id="SSF52266">
    <property type="entry name" value="SGNH hydrolase"/>
    <property type="match status" value="1"/>
</dbReference>
<keyword evidence="1" id="KW-0732">Signal</keyword>
<feature type="domain" description="SGNH hydrolase-type esterase" evidence="2">
    <location>
        <begin position="48"/>
        <end position="224"/>
    </location>
</feature>
<dbReference type="AlphaFoldDB" id="A0A4R8LJR3"/>
<gene>
    <name evidence="3" type="ORF">C7445_11077</name>
</gene>
<organism evidence="3 4">
    <name type="scientific">Alicyclobacillus sacchari</name>
    <dbReference type="NCBI Taxonomy" id="392010"/>
    <lineage>
        <taxon>Bacteria</taxon>
        <taxon>Bacillati</taxon>
        <taxon>Bacillota</taxon>
        <taxon>Bacilli</taxon>
        <taxon>Bacillales</taxon>
        <taxon>Alicyclobacillaceae</taxon>
        <taxon>Alicyclobacillus</taxon>
    </lineage>
</organism>
<comment type="caution">
    <text evidence="3">The sequence shown here is derived from an EMBL/GenBank/DDBJ whole genome shotgun (WGS) entry which is preliminary data.</text>
</comment>
<evidence type="ECO:0000256" key="1">
    <source>
        <dbReference type="SAM" id="SignalP"/>
    </source>
</evidence>
<accession>A0A4R8LJR3</accession>
<protein>
    <submittedName>
        <fullName evidence="3">Acyl-CoA thioesterase-1</fullName>
    </submittedName>
</protein>
<feature type="signal peptide" evidence="1">
    <location>
        <begin position="1"/>
        <end position="22"/>
    </location>
</feature>
<dbReference type="PROSITE" id="PS51257">
    <property type="entry name" value="PROKAR_LIPOPROTEIN"/>
    <property type="match status" value="1"/>
</dbReference>
<dbReference type="Gene3D" id="3.40.50.1110">
    <property type="entry name" value="SGNH hydrolase"/>
    <property type="match status" value="1"/>
</dbReference>
<dbReference type="EMBL" id="SORF01000010">
    <property type="protein sequence ID" value="TDY44032.1"/>
    <property type="molecule type" value="Genomic_DNA"/>
</dbReference>
<sequence length="248" mass="27172">MRKLQLVISSFAVAACAILATAEPTARTPVGASLTTAPQTLQTVRVMAIGGSIAHGWDDTPSLGGYLARTFRSLSRNRTTYVFTNESSEGKGPSYYVTRMNELLTKDKPNLVVISFGMLNDLFDHHPMSKMNQDVVEEVRDALAHNAQVVLITPPVVGASYVEFKNQEGPALASEIRAVAALHNPNVHVVDLFSQMKNYLRVHHQTWEMYAADGWHPNIAGHALAAAMLTADLKQDRWLSQTPIPPQA</sequence>
<dbReference type="CDD" id="cd00229">
    <property type="entry name" value="SGNH_hydrolase"/>
    <property type="match status" value="1"/>
</dbReference>
<reference evidence="3 4" key="1">
    <citation type="submission" date="2019-03" db="EMBL/GenBank/DDBJ databases">
        <title>Genomic Encyclopedia of Type Strains, Phase IV (KMG-IV): sequencing the most valuable type-strain genomes for metagenomic binning, comparative biology and taxonomic classification.</title>
        <authorList>
            <person name="Goeker M."/>
        </authorList>
    </citation>
    <scope>NUCLEOTIDE SEQUENCE [LARGE SCALE GENOMIC DNA]</scope>
    <source>
        <strain evidence="3 4">DSM 17974</strain>
    </source>
</reference>
<feature type="chain" id="PRO_5020265807" evidence="1">
    <location>
        <begin position="23"/>
        <end position="248"/>
    </location>
</feature>
<evidence type="ECO:0000313" key="4">
    <source>
        <dbReference type="Proteomes" id="UP000294581"/>
    </source>
</evidence>
<evidence type="ECO:0000313" key="3">
    <source>
        <dbReference type="EMBL" id="TDY44032.1"/>
    </source>
</evidence>
<name>A0A4R8LJR3_9BACL</name>